<dbReference type="PANTHER" id="PTHR11895:SF7">
    <property type="entry name" value="GLUTAMYL-TRNA(GLN) AMIDOTRANSFERASE SUBUNIT A, MITOCHONDRIAL"/>
    <property type="match status" value="1"/>
</dbReference>
<evidence type="ECO:0000313" key="8">
    <source>
        <dbReference type="Proteomes" id="UP000184383"/>
    </source>
</evidence>
<keyword evidence="3 5" id="KW-0067">ATP-binding</keyword>
<proteinExistence type="inferred from homology"/>
<dbReference type="HAMAP" id="MF_00120">
    <property type="entry name" value="GatA"/>
    <property type="match status" value="1"/>
</dbReference>
<dbReference type="GO" id="GO:0005524">
    <property type="term" value="F:ATP binding"/>
    <property type="evidence" value="ECO:0007669"/>
    <property type="project" value="UniProtKB-KW"/>
</dbReference>
<evidence type="ECO:0000256" key="2">
    <source>
        <dbReference type="ARBA" id="ARBA00022741"/>
    </source>
</evidence>
<feature type="domain" description="Amidase" evidence="6">
    <location>
        <begin position="13"/>
        <end position="494"/>
    </location>
</feature>
<keyword evidence="1 5" id="KW-0436">Ligase</keyword>
<reference evidence="8" key="1">
    <citation type="journal article" date="2017" name="Genome Biol.">
        <title>Comparative genomics reveals high biological diversity and specific adaptations in the industrially and medically important fungal genus Aspergillus.</title>
        <authorList>
            <person name="de Vries R.P."/>
            <person name="Riley R."/>
            <person name="Wiebenga A."/>
            <person name="Aguilar-Osorio G."/>
            <person name="Amillis S."/>
            <person name="Uchima C.A."/>
            <person name="Anderluh G."/>
            <person name="Asadollahi M."/>
            <person name="Askin M."/>
            <person name="Barry K."/>
            <person name="Battaglia E."/>
            <person name="Bayram O."/>
            <person name="Benocci T."/>
            <person name="Braus-Stromeyer S.A."/>
            <person name="Caldana C."/>
            <person name="Canovas D."/>
            <person name="Cerqueira G.C."/>
            <person name="Chen F."/>
            <person name="Chen W."/>
            <person name="Choi C."/>
            <person name="Clum A."/>
            <person name="Dos Santos R.A."/>
            <person name="Damasio A.R."/>
            <person name="Diallinas G."/>
            <person name="Emri T."/>
            <person name="Fekete E."/>
            <person name="Flipphi M."/>
            <person name="Freyberg S."/>
            <person name="Gallo A."/>
            <person name="Gournas C."/>
            <person name="Habgood R."/>
            <person name="Hainaut M."/>
            <person name="Harispe M.L."/>
            <person name="Henrissat B."/>
            <person name="Hilden K.S."/>
            <person name="Hope R."/>
            <person name="Hossain A."/>
            <person name="Karabika E."/>
            <person name="Karaffa L."/>
            <person name="Karanyi Z."/>
            <person name="Krasevec N."/>
            <person name="Kuo A."/>
            <person name="Kusch H."/>
            <person name="LaButti K."/>
            <person name="Lagendijk E.L."/>
            <person name="Lapidus A."/>
            <person name="Levasseur A."/>
            <person name="Lindquist E."/>
            <person name="Lipzen A."/>
            <person name="Logrieco A.F."/>
            <person name="MacCabe A."/>
            <person name="Maekelae M.R."/>
            <person name="Malavazi I."/>
            <person name="Melin P."/>
            <person name="Meyer V."/>
            <person name="Mielnichuk N."/>
            <person name="Miskei M."/>
            <person name="Molnar A.P."/>
            <person name="Mule G."/>
            <person name="Ngan C.Y."/>
            <person name="Orejas M."/>
            <person name="Orosz E."/>
            <person name="Ouedraogo J.P."/>
            <person name="Overkamp K.M."/>
            <person name="Park H.-S."/>
            <person name="Perrone G."/>
            <person name="Piumi F."/>
            <person name="Punt P.J."/>
            <person name="Ram A.F."/>
            <person name="Ramon A."/>
            <person name="Rauscher S."/>
            <person name="Record E."/>
            <person name="Riano-Pachon D.M."/>
            <person name="Robert V."/>
            <person name="Roehrig J."/>
            <person name="Ruller R."/>
            <person name="Salamov A."/>
            <person name="Salih N.S."/>
            <person name="Samson R.A."/>
            <person name="Sandor E."/>
            <person name="Sanguinetti M."/>
            <person name="Schuetze T."/>
            <person name="Sepcic K."/>
            <person name="Shelest E."/>
            <person name="Sherlock G."/>
            <person name="Sophianopoulou V."/>
            <person name="Squina F.M."/>
            <person name="Sun H."/>
            <person name="Susca A."/>
            <person name="Todd R.B."/>
            <person name="Tsang A."/>
            <person name="Unkles S.E."/>
            <person name="van de Wiele N."/>
            <person name="van Rossen-Uffink D."/>
            <person name="Oliveira J.V."/>
            <person name="Vesth T.C."/>
            <person name="Visser J."/>
            <person name="Yu J.-H."/>
            <person name="Zhou M."/>
            <person name="Andersen M.R."/>
            <person name="Archer D.B."/>
            <person name="Baker S.E."/>
            <person name="Benoit I."/>
            <person name="Brakhage A.A."/>
            <person name="Braus G.H."/>
            <person name="Fischer R."/>
            <person name="Frisvad J.C."/>
            <person name="Goldman G.H."/>
            <person name="Houbraken J."/>
            <person name="Oakley B."/>
            <person name="Pocsi I."/>
            <person name="Scazzocchio C."/>
            <person name="Seiboth B."/>
            <person name="vanKuyk P.A."/>
            <person name="Wortman J."/>
            <person name="Dyer P.S."/>
            <person name="Grigoriev I.V."/>
        </authorList>
    </citation>
    <scope>NUCLEOTIDE SEQUENCE [LARGE SCALE GENOMIC DNA]</scope>
    <source>
        <strain evidence="8">DTO 134E9</strain>
    </source>
</reference>
<dbReference type="AlphaFoldDB" id="A0A1L9RLE4"/>
<dbReference type="VEuPathDB" id="FungiDB:ASPWEDRAFT_51736"/>
<dbReference type="STRING" id="1073089.A0A1L9RLE4"/>
<keyword evidence="5" id="KW-0496">Mitochondrion</keyword>
<dbReference type="GeneID" id="63753493"/>
<name>A0A1L9RLE4_ASPWE</name>
<evidence type="ECO:0000256" key="5">
    <source>
        <dbReference type="HAMAP-Rule" id="MF_03150"/>
    </source>
</evidence>
<dbReference type="RefSeq" id="XP_040689435.1">
    <property type="nucleotide sequence ID" value="XM_040837645.1"/>
</dbReference>
<dbReference type="InterPro" id="IPR004412">
    <property type="entry name" value="GatA"/>
</dbReference>
<evidence type="ECO:0000256" key="1">
    <source>
        <dbReference type="ARBA" id="ARBA00022598"/>
    </source>
</evidence>
<dbReference type="InterPro" id="IPR036928">
    <property type="entry name" value="AS_sf"/>
</dbReference>
<dbReference type="Pfam" id="PF01425">
    <property type="entry name" value="Amidase"/>
    <property type="match status" value="1"/>
</dbReference>
<dbReference type="GO" id="GO:0032543">
    <property type="term" value="P:mitochondrial translation"/>
    <property type="evidence" value="ECO:0007669"/>
    <property type="project" value="UniProtKB-UniRule"/>
</dbReference>
<feature type="active site" description="Charge relay system" evidence="5">
    <location>
        <position position="61"/>
    </location>
</feature>
<dbReference type="GO" id="GO:0070681">
    <property type="term" value="P:glutaminyl-tRNAGln biosynthesis via transamidation"/>
    <property type="evidence" value="ECO:0007669"/>
    <property type="project" value="UniProtKB-UniRule"/>
</dbReference>
<comment type="subunit">
    <text evidence="5">Subunit of the heterotrimeric GatCAB amidotransferase (AdT) complex, composed of A, B and C subunits.</text>
</comment>
<accession>A0A1L9RLE4</accession>
<evidence type="ECO:0000313" key="7">
    <source>
        <dbReference type="EMBL" id="OJJ35759.1"/>
    </source>
</evidence>
<feature type="active site" description="Charge relay system" evidence="5">
    <location>
        <position position="139"/>
    </location>
</feature>
<keyword evidence="8" id="KW-1185">Reference proteome</keyword>
<evidence type="ECO:0000259" key="6">
    <source>
        <dbReference type="Pfam" id="PF01425"/>
    </source>
</evidence>
<comment type="subcellular location">
    <subcellularLocation>
        <location evidence="5">Mitochondrion</location>
    </subcellularLocation>
</comment>
<dbReference type="InterPro" id="IPR023631">
    <property type="entry name" value="Amidase_dom"/>
</dbReference>
<dbReference type="PANTHER" id="PTHR11895">
    <property type="entry name" value="TRANSAMIDASE"/>
    <property type="match status" value="1"/>
</dbReference>
<protein>
    <recommendedName>
        <fullName evidence="5">Glutamyl-tRNA(Gln) amidotransferase subunit A, mitochondrial</fullName>
        <shortName evidence="5">Glu-AdT subunit A</shortName>
        <ecNumber evidence="5">6.3.5.7</ecNumber>
    </recommendedName>
</protein>
<comment type="similarity">
    <text evidence="5">Belongs to the amidase family. GatA subfamily.</text>
</comment>
<dbReference type="SUPFAM" id="SSF75304">
    <property type="entry name" value="Amidase signature (AS) enzymes"/>
    <property type="match status" value="1"/>
</dbReference>
<dbReference type="EMBL" id="KV878212">
    <property type="protein sequence ID" value="OJJ35759.1"/>
    <property type="molecule type" value="Genomic_DNA"/>
</dbReference>
<dbReference type="GO" id="GO:0050567">
    <property type="term" value="F:glutaminyl-tRNA synthase (glutamine-hydrolyzing) activity"/>
    <property type="evidence" value="ECO:0007669"/>
    <property type="project" value="UniProtKB-UniRule"/>
</dbReference>
<evidence type="ECO:0000256" key="4">
    <source>
        <dbReference type="ARBA" id="ARBA00022917"/>
    </source>
</evidence>
<evidence type="ECO:0000256" key="3">
    <source>
        <dbReference type="ARBA" id="ARBA00022840"/>
    </source>
</evidence>
<dbReference type="OrthoDB" id="421993at2759"/>
<dbReference type="GO" id="GO:0030956">
    <property type="term" value="C:glutamyl-tRNA(Gln) amidotransferase complex"/>
    <property type="evidence" value="ECO:0007669"/>
    <property type="project" value="UniProtKB-UniRule"/>
</dbReference>
<dbReference type="InterPro" id="IPR000120">
    <property type="entry name" value="Amidase"/>
</dbReference>
<sequence length="510" mass="54536">MSLLREAERCVANQKAHATLNAFITPLRRSAQWLERVKDADIRNEQGTCKSKVDGRLISLKDNICTRDLPTTCASGILDKFTSPFNATVVEQLENAGAIVAGKTNLDEFGMGSHSIYSRFGSVKNLRQCQDGGLSAGGSSGGSAIAVATNQCYVALGTDTGGSVRLPAAYTGTVGFKPSYGLISRWGVVAYANSLDTVGILGRDISSVRDVFTIVNKHDPRDPTNISSTSRSRILTRLNTHDSVSRLTSSPLRIGVPVEYNISELAPSVRYAWALSLAHLKQQGHSIRPVSLPATKLALSAYYVLAPAEASSNLAKYDGVRYGTRAEGPDSDDRLGRYLYGNTREMLGSEVKRRILLGTFSLSAGAIDNYFIQAQRVRRLIQQDFNAVFTAEHPIASLSGFDAQHKTEEANVDVIVCPTAPSSPPSLSDLLDAHAVDSPLDAYMNDVFTVPASLAGLPAVSVPVKAACDAQDAKEANLAGIQIIGQYGDDELVLKLGELLEGKELAGSSV</sequence>
<feature type="active site" description="Acyl-ester intermediate" evidence="5">
    <location>
        <position position="163"/>
    </location>
</feature>
<keyword evidence="2 5" id="KW-0547">Nucleotide-binding</keyword>
<dbReference type="GO" id="GO:0005739">
    <property type="term" value="C:mitochondrion"/>
    <property type="evidence" value="ECO:0007669"/>
    <property type="project" value="UniProtKB-SubCell"/>
</dbReference>
<dbReference type="Proteomes" id="UP000184383">
    <property type="component" value="Unassembled WGS sequence"/>
</dbReference>
<gene>
    <name evidence="7" type="ORF">ASPWEDRAFT_51736</name>
</gene>
<comment type="function">
    <text evidence="5">Allows the formation of correctly charged Gln-tRNA(Gln) through the transamidation of misacylated Glu-tRNA(Gln) in the mitochondria. The reaction takes place in the presence of glutamine and ATP through an activated gamma-phospho-Glu-tRNA(Gln).</text>
</comment>
<organism evidence="7 8">
    <name type="scientific">Aspergillus wentii DTO 134E9</name>
    <dbReference type="NCBI Taxonomy" id="1073089"/>
    <lineage>
        <taxon>Eukaryota</taxon>
        <taxon>Fungi</taxon>
        <taxon>Dikarya</taxon>
        <taxon>Ascomycota</taxon>
        <taxon>Pezizomycotina</taxon>
        <taxon>Eurotiomycetes</taxon>
        <taxon>Eurotiomycetidae</taxon>
        <taxon>Eurotiales</taxon>
        <taxon>Aspergillaceae</taxon>
        <taxon>Aspergillus</taxon>
        <taxon>Aspergillus subgen. Cremei</taxon>
    </lineage>
</organism>
<dbReference type="Gene3D" id="3.90.1300.10">
    <property type="entry name" value="Amidase signature (AS) domain"/>
    <property type="match status" value="1"/>
</dbReference>
<dbReference type="EC" id="6.3.5.7" evidence="5"/>
<keyword evidence="4 5" id="KW-0648">Protein biosynthesis</keyword>
<comment type="catalytic activity">
    <reaction evidence="5">
        <text>L-glutamyl-tRNA(Gln) + L-glutamine + ATP + H2O = L-glutaminyl-tRNA(Gln) + L-glutamate + ADP + phosphate + H(+)</text>
        <dbReference type="Rhea" id="RHEA:17521"/>
        <dbReference type="Rhea" id="RHEA-COMP:9681"/>
        <dbReference type="Rhea" id="RHEA-COMP:9684"/>
        <dbReference type="ChEBI" id="CHEBI:15377"/>
        <dbReference type="ChEBI" id="CHEBI:15378"/>
        <dbReference type="ChEBI" id="CHEBI:29985"/>
        <dbReference type="ChEBI" id="CHEBI:30616"/>
        <dbReference type="ChEBI" id="CHEBI:43474"/>
        <dbReference type="ChEBI" id="CHEBI:58359"/>
        <dbReference type="ChEBI" id="CHEBI:78520"/>
        <dbReference type="ChEBI" id="CHEBI:78521"/>
        <dbReference type="ChEBI" id="CHEBI:456216"/>
        <dbReference type="EC" id="6.3.5.7"/>
    </reaction>
</comment>